<gene>
    <name evidence="1" type="ORF">WR25_03679</name>
</gene>
<dbReference type="Proteomes" id="UP000218231">
    <property type="component" value="Unassembled WGS sequence"/>
</dbReference>
<dbReference type="EMBL" id="LIAE01001917">
    <property type="protein sequence ID" value="PAV93907.1"/>
    <property type="molecule type" value="Genomic_DNA"/>
</dbReference>
<reference evidence="1 2" key="1">
    <citation type="journal article" date="2017" name="Curr. Biol.">
        <title>Genome architecture and evolution of a unichromosomal asexual nematode.</title>
        <authorList>
            <person name="Fradin H."/>
            <person name="Zegar C."/>
            <person name="Gutwein M."/>
            <person name="Lucas J."/>
            <person name="Kovtun M."/>
            <person name="Corcoran D."/>
            <person name="Baugh L.R."/>
            <person name="Kiontke K."/>
            <person name="Gunsalus K."/>
            <person name="Fitch D.H."/>
            <person name="Piano F."/>
        </authorList>
    </citation>
    <scope>NUCLEOTIDE SEQUENCE [LARGE SCALE GENOMIC DNA]</scope>
    <source>
        <strain evidence="1">PF1309</strain>
    </source>
</reference>
<evidence type="ECO:0000313" key="1">
    <source>
        <dbReference type="EMBL" id="PAV93907.1"/>
    </source>
</evidence>
<organism evidence="1 2">
    <name type="scientific">Diploscapter pachys</name>
    <dbReference type="NCBI Taxonomy" id="2018661"/>
    <lineage>
        <taxon>Eukaryota</taxon>
        <taxon>Metazoa</taxon>
        <taxon>Ecdysozoa</taxon>
        <taxon>Nematoda</taxon>
        <taxon>Chromadorea</taxon>
        <taxon>Rhabditida</taxon>
        <taxon>Rhabditina</taxon>
        <taxon>Rhabditomorpha</taxon>
        <taxon>Rhabditoidea</taxon>
        <taxon>Rhabditidae</taxon>
        <taxon>Diploscapter</taxon>
    </lineage>
</organism>
<name>A0A2A2M760_9BILA</name>
<dbReference type="AlphaFoldDB" id="A0A2A2M760"/>
<proteinExistence type="predicted"/>
<keyword evidence="2" id="KW-1185">Reference proteome</keyword>
<protein>
    <submittedName>
        <fullName evidence="1">Uncharacterized protein</fullName>
    </submittedName>
</protein>
<comment type="caution">
    <text evidence="1">The sequence shown here is derived from an EMBL/GenBank/DDBJ whole genome shotgun (WGS) entry which is preliminary data.</text>
</comment>
<accession>A0A2A2M760</accession>
<sequence length="73" mass="7911">MRIDKRSLVDQRSQQLPQLARITDQETFVSGISRVDIMHCSVVAVGHGIYGQGRAPPRVGARLDGDIGHCAGL</sequence>
<evidence type="ECO:0000313" key="2">
    <source>
        <dbReference type="Proteomes" id="UP000218231"/>
    </source>
</evidence>